<dbReference type="EMBL" id="JAGPXD010000002">
    <property type="protein sequence ID" value="KAH7368450.1"/>
    <property type="molecule type" value="Genomic_DNA"/>
</dbReference>
<dbReference type="CDD" id="cd12148">
    <property type="entry name" value="fungal_TF_MHR"/>
    <property type="match status" value="1"/>
</dbReference>
<dbReference type="Proteomes" id="UP000813385">
    <property type="component" value="Unassembled WGS sequence"/>
</dbReference>
<sequence>MPQCTNCRQRKVRCNRSLPICERCHSLELECNYPSRQPRDKSKQISSSEINDHTTLAAILERLRRVEARASGSTSEQSSPTTATTSPESVLLSGTHPRDVPRLSTCARCAAQPGPTSSSAKGAQPGSSSLQNSIADMESEPNDAQPLDVTSVLSFSINQLQQLVKRQTSGIGALTTEDISIPPESAKRWINNYYLNMDGKLLPALVDRKLIDMMPDLITMEHVHLDACILLIYYCILWQGCFFLNTSSCKSPDRRYARQIFICCLRTIPIWKQESSGSVTDFIAAMYMTQTAVENFDFALSWDMHKLACEYAHALRMHSLDGGARSDLAGEPVMSDDDRMGLWDLIHLDLFYRLINNKPAAFPASLDDWRVNMPWLSVECSQAQEEAVPTMAFLARTRLTFVLMRFFQVIETTTSEADALSAIMPLCEEVETIIEEWKMEEWLQSYSGDDLNSWILGNLALSAYTCILFMLRKASLPASNEHRPLLSDTDDMIPRTDMSMRISRKVLRVVHLMIQVVGLPGPESISLFLGNYRAYVAHAHLASGLLAESASPTAEEDFRLLTQVAECVDTVTREGAEFMPLARSLKFVNREVEKRVFGEGR</sequence>
<protein>
    <recommendedName>
        <fullName evidence="4">Zn(2)-C6 fungal-type domain-containing protein</fullName>
    </recommendedName>
</protein>
<evidence type="ECO:0000259" key="4">
    <source>
        <dbReference type="PROSITE" id="PS50048"/>
    </source>
</evidence>
<keyword evidence="2" id="KW-0539">Nucleus</keyword>
<feature type="compositionally biased region" description="Polar residues" evidence="3">
    <location>
        <begin position="114"/>
        <end position="134"/>
    </location>
</feature>
<comment type="subcellular location">
    <subcellularLocation>
        <location evidence="1">Nucleus</location>
    </subcellularLocation>
</comment>
<dbReference type="Gene3D" id="4.10.240.10">
    <property type="entry name" value="Zn(2)-C6 fungal-type DNA-binding domain"/>
    <property type="match status" value="1"/>
</dbReference>
<dbReference type="InterPro" id="IPR050613">
    <property type="entry name" value="Sec_Metabolite_Reg"/>
</dbReference>
<dbReference type="PANTHER" id="PTHR31001">
    <property type="entry name" value="UNCHARACTERIZED TRANSCRIPTIONAL REGULATORY PROTEIN"/>
    <property type="match status" value="1"/>
</dbReference>
<name>A0A8K0TJ33_9PEZI</name>
<evidence type="ECO:0000256" key="3">
    <source>
        <dbReference type="SAM" id="MobiDB-lite"/>
    </source>
</evidence>
<comment type="caution">
    <text evidence="5">The sequence shown here is derived from an EMBL/GenBank/DDBJ whole genome shotgun (WGS) entry which is preliminary data.</text>
</comment>
<feature type="region of interest" description="Disordered" evidence="3">
    <location>
        <begin position="68"/>
        <end position="145"/>
    </location>
</feature>
<dbReference type="GO" id="GO:0008270">
    <property type="term" value="F:zinc ion binding"/>
    <property type="evidence" value="ECO:0007669"/>
    <property type="project" value="InterPro"/>
</dbReference>
<dbReference type="InterPro" id="IPR001138">
    <property type="entry name" value="Zn2Cys6_DnaBD"/>
</dbReference>
<gene>
    <name evidence="5" type="ORF">B0T11DRAFT_64271</name>
</gene>
<reference evidence="5" key="1">
    <citation type="journal article" date="2021" name="Nat. Commun.">
        <title>Genetic determinants of endophytism in the Arabidopsis root mycobiome.</title>
        <authorList>
            <person name="Mesny F."/>
            <person name="Miyauchi S."/>
            <person name="Thiergart T."/>
            <person name="Pickel B."/>
            <person name="Atanasova L."/>
            <person name="Karlsson M."/>
            <person name="Huettel B."/>
            <person name="Barry K.W."/>
            <person name="Haridas S."/>
            <person name="Chen C."/>
            <person name="Bauer D."/>
            <person name="Andreopoulos W."/>
            <person name="Pangilinan J."/>
            <person name="LaButti K."/>
            <person name="Riley R."/>
            <person name="Lipzen A."/>
            <person name="Clum A."/>
            <person name="Drula E."/>
            <person name="Henrissat B."/>
            <person name="Kohler A."/>
            <person name="Grigoriev I.V."/>
            <person name="Martin F.M."/>
            <person name="Hacquard S."/>
        </authorList>
    </citation>
    <scope>NUCLEOTIDE SEQUENCE</scope>
    <source>
        <strain evidence="5">MPI-CAGE-AT-0016</strain>
    </source>
</reference>
<feature type="domain" description="Zn(2)-C6 fungal-type" evidence="4">
    <location>
        <begin position="3"/>
        <end position="33"/>
    </location>
</feature>
<dbReference type="SUPFAM" id="SSF57701">
    <property type="entry name" value="Zn2/Cys6 DNA-binding domain"/>
    <property type="match status" value="1"/>
</dbReference>
<accession>A0A8K0TJ33</accession>
<dbReference type="AlphaFoldDB" id="A0A8K0TJ33"/>
<dbReference type="PROSITE" id="PS50048">
    <property type="entry name" value="ZN2_CY6_FUNGAL_2"/>
    <property type="match status" value="1"/>
</dbReference>
<dbReference type="SMART" id="SM00066">
    <property type="entry name" value="GAL4"/>
    <property type="match status" value="1"/>
</dbReference>
<dbReference type="CDD" id="cd00067">
    <property type="entry name" value="GAL4"/>
    <property type="match status" value="1"/>
</dbReference>
<dbReference type="Pfam" id="PF00172">
    <property type="entry name" value="Zn_clus"/>
    <property type="match status" value="1"/>
</dbReference>
<proteinExistence type="predicted"/>
<dbReference type="GO" id="GO:0000981">
    <property type="term" value="F:DNA-binding transcription factor activity, RNA polymerase II-specific"/>
    <property type="evidence" value="ECO:0007669"/>
    <property type="project" value="InterPro"/>
</dbReference>
<dbReference type="OrthoDB" id="39175at2759"/>
<organism evidence="5 6">
    <name type="scientific">Plectosphaerella cucumerina</name>
    <dbReference type="NCBI Taxonomy" id="40658"/>
    <lineage>
        <taxon>Eukaryota</taxon>
        <taxon>Fungi</taxon>
        <taxon>Dikarya</taxon>
        <taxon>Ascomycota</taxon>
        <taxon>Pezizomycotina</taxon>
        <taxon>Sordariomycetes</taxon>
        <taxon>Hypocreomycetidae</taxon>
        <taxon>Glomerellales</taxon>
        <taxon>Plectosphaerellaceae</taxon>
        <taxon>Plectosphaerella</taxon>
    </lineage>
</organism>
<dbReference type="InterPro" id="IPR036864">
    <property type="entry name" value="Zn2-C6_fun-type_DNA-bd_sf"/>
</dbReference>
<dbReference type="GO" id="GO:0005634">
    <property type="term" value="C:nucleus"/>
    <property type="evidence" value="ECO:0007669"/>
    <property type="project" value="UniProtKB-SubCell"/>
</dbReference>
<evidence type="ECO:0000256" key="1">
    <source>
        <dbReference type="ARBA" id="ARBA00004123"/>
    </source>
</evidence>
<evidence type="ECO:0000313" key="6">
    <source>
        <dbReference type="Proteomes" id="UP000813385"/>
    </source>
</evidence>
<feature type="compositionally biased region" description="Low complexity" evidence="3">
    <location>
        <begin position="73"/>
        <end position="89"/>
    </location>
</feature>
<evidence type="ECO:0000313" key="5">
    <source>
        <dbReference type="EMBL" id="KAH7368450.1"/>
    </source>
</evidence>
<keyword evidence="6" id="KW-1185">Reference proteome</keyword>
<evidence type="ECO:0000256" key="2">
    <source>
        <dbReference type="ARBA" id="ARBA00023242"/>
    </source>
</evidence>